<dbReference type="RefSeq" id="WP_144305251.1">
    <property type="nucleotide sequence ID" value="NZ_QMIF01000005.1"/>
</dbReference>
<dbReference type="InterPro" id="IPR036291">
    <property type="entry name" value="NAD(P)-bd_dom_sf"/>
</dbReference>
<dbReference type="PANTHER" id="PTHR11092">
    <property type="entry name" value="SUGAR NUCLEOTIDE EPIMERASE RELATED"/>
    <property type="match status" value="1"/>
</dbReference>
<dbReference type="OrthoDB" id="5292533at2"/>
<name>A0A6P1ZI41_9BACT</name>
<dbReference type="SUPFAM" id="SSF51735">
    <property type="entry name" value="NAD(P)-binding Rossmann-fold domains"/>
    <property type="match status" value="1"/>
</dbReference>
<dbReference type="InterPro" id="IPR001509">
    <property type="entry name" value="Epimerase_deHydtase"/>
</dbReference>
<dbReference type="AlphaFoldDB" id="A0A6P1ZI41"/>
<dbReference type="InterPro" id="IPR010099">
    <property type="entry name" value="SDR39U1"/>
</dbReference>
<gene>
    <name evidence="4" type="ORF">DQK91_10220</name>
</gene>
<evidence type="ECO:0000259" key="3">
    <source>
        <dbReference type="Pfam" id="PF08338"/>
    </source>
</evidence>
<dbReference type="Proteomes" id="UP000434052">
    <property type="component" value="Unassembled WGS sequence"/>
</dbReference>
<evidence type="ECO:0000313" key="4">
    <source>
        <dbReference type="EMBL" id="TVM34251.1"/>
    </source>
</evidence>
<dbReference type="NCBIfam" id="TIGR01777">
    <property type="entry name" value="yfcH"/>
    <property type="match status" value="1"/>
</dbReference>
<evidence type="ECO:0000313" key="5">
    <source>
        <dbReference type="Proteomes" id="UP000434052"/>
    </source>
</evidence>
<accession>A0A6P1ZI41</accession>
<organism evidence="4 5">
    <name type="scientific">Oceanidesulfovibrio marinus</name>
    <dbReference type="NCBI Taxonomy" id="370038"/>
    <lineage>
        <taxon>Bacteria</taxon>
        <taxon>Pseudomonadati</taxon>
        <taxon>Thermodesulfobacteriota</taxon>
        <taxon>Desulfovibrionia</taxon>
        <taxon>Desulfovibrionales</taxon>
        <taxon>Desulfovibrionaceae</taxon>
        <taxon>Oceanidesulfovibrio</taxon>
    </lineage>
</organism>
<reference evidence="4 5" key="1">
    <citation type="submission" date="2018-06" db="EMBL/GenBank/DDBJ databases">
        <title>Complete genome of Desulfovibrio marinus P48SEP.</title>
        <authorList>
            <person name="Crispim J.S."/>
            <person name="Vidigal P.M.P."/>
            <person name="Silva L.C.F."/>
            <person name="Araujo L.C."/>
            <person name="Laguardia C.N."/>
            <person name="Dias R.S."/>
            <person name="Sousa M.P."/>
            <person name="Paula S.O."/>
            <person name="Silva C."/>
        </authorList>
    </citation>
    <scope>NUCLEOTIDE SEQUENCE [LARGE SCALE GENOMIC DNA]</scope>
    <source>
        <strain evidence="4 5">P48SEP</strain>
    </source>
</reference>
<dbReference type="Pfam" id="PF08338">
    <property type="entry name" value="DUF1731"/>
    <property type="match status" value="1"/>
</dbReference>
<comment type="similarity">
    <text evidence="1">Belongs to the NAD(P)-dependent epimerase/dehydratase family. SDR39U1 subfamily.</text>
</comment>
<proteinExistence type="inferred from homology"/>
<feature type="domain" description="DUF1731" evidence="3">
    <location>
        <begin position="264"/>
        <end position="311"/>
    </location>
</feature>
<evidence type="ECO:0000259" key="2">
    <source>
        <dbReference type="Pfam" id="PF01370"/>
    </source>
</evidence>
<feature type="domain" description="NAD-dependent epimerase/dehydratase" evidence="2">
    <location>
        <begin position="3"/>
        <end position="236"/>
    </location>
</feature>
<dbReference type="InterPro" id="IPR013549">
    <property type="entry name" value="DUF1731"/>
</dbReference>
<dbReference type="PANTHER" id="PTHR11092:SF0">
    <property type="entry name" value="EPIMERASE FAMILY PROTEIN SDR39U1"/>
    <property type="match status" value="1"/>
</dbReference>
<dbReference type="Gene3D" id="3.40.50.720">
    <property type="entry name" value="NAD(P)-binding Rossmann-like Domain"/>
    <property type="match status" value="1"/>
</dbReference>
<sequence length="313" mass="33803">MKIVITGGSGFIGSTLTRSLLARGGELAIVSRDVERGKRELGGSRSGTETARQALESGALRVISWDDLATGVDGADAVINLAGASIFGARWSESQKKRIVDSRLKAGEAVMEALGKAERKPAVLVQGSAVGYYGLGREPVDESTPPGEGFLADTARQWEDSTKDAEAMGVRRVIVRTGVVLGRDGGALEQFVRPFKFFAGGVIGSGKQWLSWVHMDDEVGAIEFLLDREDLSGPFNLCAPEPENMTDFVRTLGRVLKRPAWLPVPEFAIKAALGEMGEELILSGQRVLPKRLQESGYTFRFPKLRKALEDLLG</sequence>
<evidence type="ECO:0000256" key="1">
    <source>
        <dbReference type="ARBA" id="ARBA00009353"/>
    </source>
</evidence>
<dbReference type="EMBL" id="QMIF01000005">
    <property type="protein sequence ID" value="TVM34251.1"/>
    <property type="molecule type" value="Genomic_DNA"/>
</dbReference>
<dbReference type="Pfam" id="PF01370">
    <property type="entry name" value="Epimerase"/>
    <property type="match status" value="1"/>
</dbReference>
<protein>
    <submittedName>
        <fullName evidence="4">TIGR01777 family protein</fullName>
    </submittedName>
</protein>
<comment type="caution">
    <text evidence="4">The sequence shown here is derived from an EMBL/GenBank/DDBJ whole genome shotgun (WGS) entry which is preliminary data.</text>
</comment>
<dbReference type="CDD" id="cd05242">
    <property type="entry name" value="SDR_a8"/>
    <property type="match status" value="1"/>
</dbReference>